<keyword evidence="7" id="KW-0812">Transmembrane</keyword>
<evidence type="ECO:0000256" key="5">
    <source>
        <dbReference type="PIRSR" id="PIRSR602401-1"/>
    </source>
</evidence>
<feature type="binding site" description="axial binding residue" evidence="5">
    <location>
        <position position="393"/>
    </location>
    <ligand>
        <name>heme</name>
        <dbReference type="ChEBI" id="CHEBI:30413"/>
    </ligand>
    <ligandPart>
        <name>Fe</name>
        <dbReference type="ChEBI" id="CHEBI:18248"/>
    </ligandPart>
</feature>
<keyword evidence="2 5" id="KW-0479">Metal-binding</keyword>
<dbReference type="AlphaFoldDB" id="A0A1Y1WHI5"/>
<keyword evidence="6" id="KW-0503">Monooxygenase</keyword>
<keyword evidence="7" id="KW-0472">Membrane</keyword>
<dbReference type="SUPFAM" id="SSF48264">
    <property type="entry name" value="Cytochrome P450"/>
    <property type="match status" value="1"/>
</dbReference>
<dbReference type="PRINTS" id="PR00385">
    <property type="entry name" value="P450"/>
</dbReference>
<keyword evidence="5 6" id="KW-0349">Heme</keyword>
<dbReference type="STRING" id="61395.A0A1Y1WHI5"/>
<dbReference type="GeneID" id="63803200"/>
<dbReference type="GO" id="GO:0020037">
    <property type="term" value="F:heme binding"/>
    <property type="evidence" value="ECO:0007669"/>
    <property type="project" value="InterPro"/>
</dbReference>
<dbReference type="GO" id="GO:0044550">
    <property type="term" value="P:secondary metabolite biosynthetic process"/>
    <property type="evidence" value="ECO:0007669"/>
    <property type="project" value="UniProtKB-ARBA"/>
</dbReference>
<comment type="similarity">
    <text evidence="6">Belongs to the cytochrome P450 family.</text>
</comment>
<dbReference type="InterPro" id="IPR001128">
    <property type="entry name" value="Cyt_P450"/>
</dbReference>
<evidence type="ECO:0000256" key="2">
    <source>
        <dbReference type="ARBA" id="ARBA00022723"/>
    </source>
</evidence>
<keyword evidence="9" id="KW-1185">Reference proteome</keyword>
<comment type="cofactor">
    <cofactor evidence="1 5">
        <name>heme</name>
        <dbReference type="ChEBI" id="CHEBI:30413"/>
    </cofactor>
</comment>
<dbReference type="InterPro" id="IPR050121">
    <property type="entry name" value="Cytochrome_P450_monoxygenase"/>
</dbReference>
<organism evidence="8 9">
    <name type="scientific">Linderina pennispora</name>
    <dbReference type="NCBI Taxonomy" id="61395"/>
    <lineage>
        <taxon>Eukaryota</taxon>
        <taxon>Fungi</taxon>
        <taxon>Fungi incertae sedis</taxon>
        <taxon>Zoopagomycota</taxon>
        <taxon>Kickxellomycotina</taxon>
        <taxon>Kickxellomycetes</taxon>
        <taxon>Kickxellales</taxon>
        <taxon>Kickxellaceae</taxon>
        <taxon>Linderina</taxon>
    </lineage>
</organism>
<name>A0A1Y1WHI5_9FUNG</name>
<dbReference type="PRINTS" id="PR00463">
    <property type="entry name" value="EP450I"/>
</dbReference>
<evidence type="ECO:0000313" key="9">
    <source>
        <dbReference type="Proteomes" id="UP000193922"/>
    </source>
</evidence>
<sequence length="464" mass="52439">MITIDIIWSLFSTVLHIGYVNLLATAASLAIAYRVYYALYVSPLCNVPGPFLARITNKRSEFLGAIGYMGRFARNEPREYGDVYVYQPNAVAISHPVDVRTLASMRRRQLGPYFSMNYLAKAEPKIAQNGILSLKAKWETQLAASVDGRVEVNYYKDFLFATFDTIGALAFGREFNALKNNDRTMIDWIGDAVTYLGMTANFPLLANYPASLLLGRWERSYNSVIDYAKASVNMRRGYLSATSPENKPESLLMLLAGSETSSNTLMWTVHLLMLYPQHYQRAVDEVRTKFAADYLIGYSEGRLGLPFIEACIYESMRLMPVTGGLWPRVVPESGITLQGHYLPPGTEIYVNLSGANLNSAVWDRPLEFDPTRFLDNEEARRNMFTFSTGVRICPGRNLAWIEMLGILANVLKDYDIAFPEDYKLRGPNVLDENGNPKVLDSRHFFVSVPQNPERDCRLVLTKRV</sequence>
<dbReference type="Pfam" id="PF00067">
    <property type="entry name" value="p450"/>
    <property type="match status" value="1"/>
</dbReference>
<evidence type="ECO:0000256" key="6">
    <source>
        <dbReference type="RuleBase" id="RU000461"/>
    </source>
</evidence>
<dbReference type="InterPro" id="IPR036396">
    <property type="entry name" value="Cyt_P450_sf"/>
</dbReference>
<evidence type="ECO:0000256" key="4">
    <source>
        <dbReference type="ARBA" id="ARBA00023004"/>
    </source>
</evidence>
<keyword evidence="3 6" id="KW-0560">Oxidoreductase</keyword>
<dbReference type="Proteomes" id="UP000193922">
    <property type="component" value="Unassembled WGS sequence"/>
</dbReference>
<keyword evidence="7" id="KW-1133">Transmembrane helix</keyword>
<dbReference type="PANTHER" id="PTHR24305">
    <property type="entry name" value="CYTOCHROME P450"/>
    <property type="match status" value="1"/>
</dbReference>
<dbReference type="GO" id="GO:0016705">
    <property type="term" value="F:oxidoreductase activity, acting on paired donors, with incorporation or reduction of molecular oxygen"/>
    <property type="evidence" value="ECO:0007669"/>
    <property type="project" value="InterPro"/>
</dbReference>
<dbReference type="InterPro" id="IPR002401">
    <property type="entry name" value="Cyt_P450_E_grp-I"/>
</dbReference>
<dbReference type="PANTHER" id="PTHR24305:SF235">
    <property type="entry name" value="CYTOCHROME P450 MONOOXYGENASE APDB-RELATED"/>
    <property type="match status" value="1"/>
</dbReference>
<gene>
    <name evidence="8" type="ORF">DL89DRAFT_265192</name>
</gene>
<proteinExistence type="inferred from homology"/>
<dbReference type="GO" id="GO:0004497">
    <property type="term" value="F:monooxygenase activity"/>
    <property type="evidence" value="ECO:0007669"/>
    <property type="project" value="UniProtKB-KW"/>
</dbReference>
<reference evidence="8 9" key="1">
    <citation type="submission" date="2016-07" db="EMBL/GenBank/DDBJ databases">
        <title>Pervasive Adenine N6-methylation of Active Genes in Fungi.</title>
        <authorList>
            <consortium name="DOE Joint Genome Institute"/>
            <person name="Mondo S.J."/>
            <person name="Dannebaum R.O."/>
            <person name="Kuo R.C."/>
            <person name="Labutti K."/>
            <person name="Haridas S."/>
            <person name="Kuo A."/>
            <person name="Salamov A."/>
            <person name="Ahrendt S.R."/>
            <person name="Lipzen A."/>
            <person name="Sullivan W."/>
            <person name="Andreopoulos W.B."/>
            <person name="Clum A."/>
            <person name="Lindquist E."/>
            <person name="Daum C."/>
            <person name="Ramamoorthy G.K."/>
            <person name="Gryganskyi A."/>
            <person name="Culley D."/>
            <person name="Magnuson J.K."/>
            <person name="James T.Y."/>
            <person name="O'Malley M.A."/>
            <person name="Stajich J.E."/>
            <person name="Spatafora J.W."/>
            <person name="Visel A."/>
            <person name="Grigoriev I.V."/>
        </authorList>
    </citation>
    <scope>NUCLEOTIDE SEQUENCE [LARGE SCALE GENOMIC DNA]</scope>
    <source>
        <strain evidence="8 9">ATCC 12442</strain>
    </source>
</reference>
<dbReference type="InterPro" id="IPR017972">
    <property type="entry name" value="Cyt_P450_CS"/>
</dbReference>
<evidence type="ECO:0000256" key="3">
    <source>
        <dbReference type="ARBA" id="ARBA00023002"/>
    </source>
</evidence>
<dbReference type="GO" id="GO:0005506">
    <property type="term" value="F:iron ion binding"/>
    <property type="evidence" value="ECO:0007669"/>
    <property type="project" value="InterPro"/>
</dbReference>
<dbReference type="OrthoDB" id="2789670at2759"/>
<feature type="transmembrane region" description="Helical" evidence="7">
    <location>
        <begin position="6"/>
        <end position="33"/>
    </location>
</feature>
<keyword evidence="4 5" id="KW-0408">Iron</keyword>
<protein>
    <submittedName>
        <fullName evidence="8">Cytochrome P450</fullName>
    </submittedName>
</protein>
<evidence type="ECO:0000256" key="7">
    <source>
        <dbReference type="SAM" id="Phobius"/>
    </source>
</evidence>
<evidence type="ECO:0000256" key="1">
    <source>
        <dbReference type="ARBA" id="ARBA00001971"/>
    </source>
</evidence>
<dbReference type="PROSITE" id="PS00086">
    <property type="entry name" value="CYTOCHROME_P450"/>
    <property type="match status" value="1"/>
</dbReference>
<dbReference type="EMBL" id="MCFD01000002">
    <property type="protein sequence ID" value="ORX73031.1"/>
    <property type="molecule type" value="Genomic_DNA"/>
</dbReference>
<comment type="caution">
    <text evidence="8">The sequence shown here is derived from an EMBL/GenBank/DDBJ whole genome shotgun (WGS) entry which is preliminary data.</text>
</comment>
<dbReference type="RefSeq" id="XP_040746371.1">
    <property type="nucleotide sequence ID" value="XM_040886552.1"/>
</dbReference>
<dbReference type="Gene3D" id="1.10.630.10">
    <property type="entry name" value="Cytochrome P450"/>
    <property type="match status" value="1"/>
</dbReference>
<evidence type="ECO:0000313" key="8">
    <source>
        <dbReference type="EMBL" id="ORX73031.1"/>
    </source>
</evidence>
<accession>A0A1Y1WHI5</accession>